<dbReference type="EC" id="2.4.1.15" evidence="2"/>
<dbReference type="GO" id="GO:0005992">
    <property type="term" value="P:trehalose biosynthetic process"/>
    <property type="evidence" value="ECO:0007669"/>
    <property type="project" value="InterPro"/>
</dbReference>
<sequence length="444" mass="48982">MSRLILVSNRVPQPKERGQLAGGLAVALKEAIAGHETLWFGWSGKTVDQPGTDVHLEETKGVTYATLDLQTDAYEGYYRGFSNGMLWPLLHSRIGLGVFSRSDLSAYMAVNDAFAAALKPLLRQDDIIWIHDYHLIPLGAALRRLGVKARIGFFLHVPFPPMAVYAALPQGDLLLQAFGAYDVIGLQTIEDAGHLNECLAMAGVARRADSYPIGIDPAAFAATARRAQKSPEARRLRESMGDRALILGVDRLDYSKGIPHRFHGYAQLLKRFPEHRNNVTFLQITPVSRGDVAEYRSLRKEMDELVGRINGEHAEFDWVPVRYLTRAVARNVLAGFHREARIGLVTPLRDGMNLVAKEYVAAQDGDNPGALILSRFAGAASEMAGAIIINPYDPDEIAEALHMALGLDRESRQARWKTMMSAVQASTAAAWARSFLQDLENVQS</sequence>
<dbReference type="AlphaFoldDB" id="A0AAC9KCV6"/>
<evidence type="ECO:0000256" key="1">
    <source>
        <dbReference type="ARBA" id="ARBA00008799"/>
    </source>
</evidence>
<keyword evidence="2" id="KW-0808">Transferase</keyword>
<dbReference type="Gene3D" id="3.40.50.2000">
    <property type="entry name" value="Glycogen Phosphorylase B"/>
    <property type="match status" value="2"/>
</dbReference>
<organism evidence="2 3">
    <name type="scientific">Granulibacter bethesdensis</name>
    <dbReference type="NCBI Taxonomy" id="364410"/>
    <lineage>
        <taxon>Bacteria</taxon>
        <taxon>Pseudomonadati</taxon>
        <taxon>Pseudomonadota</taxon>
        <taxon>Alphaproteobacteria</taxon>
        <taxon>Acetobacterales</taxon>
        <taxon>Acetobacteraceae</taxon>
        <taxon>Granulibacter</taxon>
    </lineage>
</organism>
<dbReference type="GO" id="GO:0003825">
    <property type="term" value="F:alpha,alpha-trehalose-phosphate synthase (UDP-forming) activity"/>
    <property type="evidence" value="ECO:0007669"/>
    <property type="project" value="UniProtKB-EC"/>
</dbReference>
<keyword evidence="2" id="KW-0328">Glycosyltransferase</keyword>
<gene>
    <name evidence="2" type="ORF">GbCGDNIH9_1731</name>
</gene>
<dbReference type="Proteomes" id="UP000182373">
    <property type="component" value="Chromosome"/>
</dbReference>
<proteinExistence type="inferred from homology"/>
<protein>
    <submittedName>
        <fullName evidence="2">Alpha,alpha-trehalose-phosphate synthase [UDP-forming]</fullName>
        <ecNumber evidence="2">2.4.1.15</ecNumber>
    </submittedName>
</protein>
<dbReference type="InterPro" id="IPR001830">
    <property type="entry name" value="Glyco_trans_20"/>
</dbReference>
<name>A0AAC9KCV6_9PROT</name>
<reference evidence="3" key="1">
    <citation type="submission" date="2016-11" db="EMBL/GenBank/DDBJ databases">
        <title>Comparative genomic and phenotypic analysis of Granulibacter bethesdensis clinical isolates from patients with chronic granulomatous disease.</title>
        <authorList>
            <person name="Zarember K.A."/>
            <person name="Porcella S.F."/>
            <person name="Chu J."/>
            <person name="Ding L."/>
            <person name="Dahlstrom E."/>
            <person name="Barbian K."/>
            <person name="Martens C."/>
            <person name="Sykora L."/>
            <person name="Kramer S."/>
            <person name="Pettinato A.M."/>
            <person name="Hong H."/>
            <person name="Wald G."/>
            <person name="Berg L.J."/>
            <person name="Rogge L.S."/>
            <person name="Greenberg D.E."/>
            <person name="Falcone E.L."/>
            <person name="Neves J.F."/>
            <person name="Simoes M.J."/>
            <person name="Casal M."/>
            <person name="Rodriguez-Lopez F.C."/>
            <person name="Zelazny A."/>
            <person name="Gallin J.I."/>
            <person name="Holland S.M."/>
        </authorList>
    </citation>
    <scope>NUCLEOTIDE SEQUENCE [LARGE SCALE GENOMIC DNA]</scope>
    <source>
        <strain evidence="3">NIH9.1</strain>
    </source>
</reference>
<comment type="similarity">
    <text evidence="1">Belongs to the glycosyltransferase 20 family.</text>
</comment>
<dbReference type="RefSeq" id="WP_072572918.1">
    <property type="nucleotide sequence ID" value="NZ_CP018191.1"/>
</dbReference>
<accession>A0AAC9KCV6</accession>
<dbReference type="PANTHER" id="PTHR10788:SF106">
    <property type="entry name" value="BCDNA.GH08860"/>
    <property type="match status" value="1"/>
</dbReference>
<evidence type="ECO:0000313" key="2">
    <source>
        <dbReference type="EMBL" id="APH55033.1"/>
    </source>
</evidence>
<evidence type="ECO:0000313" key="3">
    <source>
        <dbReference type="Proteomes" id="UP000182373"/>
    </source>
</evidence>
<dbReference type="CDD" id="cd03788">
    <property type="entry name" value="GT20_TPS"/>
    <property type="match status" value="1"/>
</dbReference>
<dbReference type="PANTHER" id="PTHR10788">
    <property type="entry name" value="TREHALOSE-6-PHOSPHATE SYNTHASE"/>
    <property type="match status" value="1"/>
</dbReference>
<dbReference type="SUPFAM" id="SSF53756">
    <property type="entry name" value="UDP-Glycosyltransferase/glycogen phosphorylase"/>
    <property type="match status" value="1"/>
</dbReference>
<dbReference type="EMBL" id="CP018191">
    <property type="protein sequence ID" value="APH55033.1"/>
    <property type="molecule type" value="Genomic_DNA"/>
</dbReference>
<dbReference type="Pfam" id="PF00982">
    <property type="entry name" value="Glyco_transf_20"/>
    <property type="match status" value="1"/>
</dbReference>